<dbReference type="AlphaFoldDB" id="A0A1F5PFL7"/>
<gene>
    <name evidence="1" type="ORF">A2722_02510</name>
</gene>
<organism evidence="1 2">
    <name type="scientific">Candidatus Doudnabacteria bacterium RIFCSPHIGHO2_01_FULL_50_11</name>
    <dbReference type="NCBI Taxonomy" id="1817828"/>
    <lineage>
        <taxon>Bacteria</taxon>
        <taxon>Candidatus Doudnaibacteriota</taxon>
    </lineage>
</organism>
<comment type="caution">
    <text evidence="1">The sequence shown here is derived from an EMBL/GenBank/DDBJ whole genome shotgun (WGS) entry which is preliminary data.</text>
</comment>
<accession>A0A1F5PFL7</accession>
<dbReference type="EMBL" id="MFEO01000030">
    <property type="protein sequence ID" value="OGE88749.1"/>
    <property type="molecule type" value="Genomic_DNA"/>
</dbReference>
<proteinExistence type="predicted"/>
<reference evidence="1 2" key="1">
    <citation type="journal article" date="2016" name="Nat. Commun.">
        <title>Thousands of microbial genomes shed light on interconnected biogeochemical processes in an aquifer system.</title>
        <authorList>
            <person name="Anantharaman K."/>
            <person name="Brown C.T."/>
            <person name="Hug L.A."/>
            <person name="Sharon I."/>
            <person name="Castelle C.J."/>
            <person name="Probst A.J."/>
            <person name="Thomas B.C."/>
            <person name="Singh A."/>
            <person name="Wilkins M.J."/>
            <person name="Karaoz U."/>
            <person name="Brodie E.L."/>
            <person name="Williams K.H."/>
            <person name="Hubbard S.S."/>
            <person name="Banfield J.F."/>
        </authorList>
    </citation>
    <scope>NUCLEOTIDE SEQUENCE [LARGE SCALE GENOMIC DNA]</scope>
</reference>
<evidence type="ECO:0000313" key="1">
    <source>
        <dbReference type="EMBL" id="OGE88749.1"/>
    </source>
</evidence>
<evidence type="ECO:0000313" key="2">
    <source>
        <dbReference type="Proteomes" id="UP000178377"/>
    </source>
</evidence>
<protein>
    <submittedName>
        <fullName evidence="1">Uncharacterized protein</fullName>
    </submittedName>
</protein>
<name>A0A1F5PFL7_9BACT</name>
<dbReference type="Proteomes" id="UP000178377">
    <property type="component" value="Unassembled WGS sequence"/>
</dbReference>
<dbReference type="STRING" id="1817828.A2722_02510"/>
<sequence length="73" mass="8153">MYSSSSRRLRPPLKSFLSPSLEEDGEPEVYVLAGKAKGYLCVQALVHLSADDEEITRILKRSGYILGLHHPLN</sequence>